<accession>A0A0B2WYV7</accession>
<dbReference type="InterPro" id="IPR050317">
    <property type="entry name" value="Plant_Fungal_Acyltransferase"/>
</dbReference>
<dbReference type="AlphaFoldDB" id="A0A0B2WYV7"/>
<evidence type="ECO:0000313" key="4">
    <source>
        <dbReference type="Proteomes" id="UP000030816"/>
    </source>
</evidence>
<dbReference type="GO" id="GO:0044550">
    <property type="term" value="P:secondary metabolite biosynthetic process"/>
    <property type="evidence" value="ECO:0007669"/>
    <property type="project" value="TreeGrafter"/>
</dbReference>
<feature type="compositionally biased region" description="Basic and acidic residues" evidence="2">
    <location>
        <begin position="222"/>
        <end position="231"/>
    </location>
</feature>
<dbReference type="Gene3D" id="3.30.559.10">
    <property type="entry name" value="Chloramphenicol acetyltransferase-like domain"/>
    <property type="match status" value="2"/>
</dbReference>
<dbReference type="GeneID" id="63738261"/>
<name>A0A0B2WYV7_METAS</name>
<dbReference type="HOGENOM" id="CLU_026450_0_1_1"/>
<dbReference type="GO" id="GO:0016747">
    <property type="term" value="F:acyltransferase activity, transferring groups other than amino-acyl groups"/>
    <property type="evidence" value="ECO:0007669"/>
    <property type="project" value="TreeGrafter"/>
</dbReference>
<evidence type="ECO:0000256" key="2">
    <source>
        <dbReference type="SAM" id="MobiDB-lite"/>
    </source>
</evidence>
<dbReference type="PANTHER" id="PTHR31642">
    <property type="entry name" value="TRICHOTHECENE 3-O-ACETYLTRANSFERASE"/>
    <property type="match status" value="1"/>
</dbReference>
<dbReference type="STRING" id="1081103.A0A0B2WYV7"/>
<feature type="region of interest" description="Disordered" evidence="2">
    <location>
        <begin position="212"/>
        <end position="231"/>
    </location>
</feature>
<dbReference type="InterPro" id="IPR023213">
    <property type="entry name" value="CAT-like_dom_sf"/>
</dbReference>
<protein>
    <submittedName>
        <fullName evidence="3">C-8 acyltransferase</fullName>
    </submittedName>
</protein>
<reference evidence="3 4" key="1">
    <citation type="journal article" date="2014" name="Proc. Natl. Acad. Sci. U.S.A.">
        <title>Trajectory and genomic determinants of fungal-pathogen speciation and host adaptation.</title>
        <authorList>
            <person name="Hu X."/>
            <person name="Xiao G."/>
            <person name="Zheng P."/>
            <person name="Shang Y."/>
            <person name="Su Y."/>
            <person name="Zhang X."/>
            <person name="Liu X."/>
            <person name="Zhan S."/>
            <person name="St Leger R.J."/>
            <person name="Wang C."/>
        </authorList>
    </citation>
    <scope>NUCLEOTIDE SEQUENCE [LARGE SCALE GENOMIC DNA]</scope>
    <source>
        <strain evidence="3 4">ARSEF 1941</strain>
    </source>
</reference>
<dbReference type="OrthoDB" id="3548654at2759"/>
<evidence type="ECO:0000256" key="1">
    <source>
        <dbReference type="ARBA" id="ARBA00022679"/>
    </source>
</evidence>
<sequence length="490" mass="54460">MSILVTEEDAVTFKFFDRRQCEKEESFGWSYPELKAQGFPCKAFVGPLFRLPYNLKETTIKIPVTVVHAHVIPGGGLLLCFYIHHSVTDGQGIHNFISTFADFTLRNETGVENGVAENSVVKKKRVRYRVAKNLVSKKSFVKNDGPHPAYLSLLEDVVASGVANGAENHQARSEYPTDIDVDIPNYHTAALLEKFSFQELMEQCPEYTLLSKPTGPTMPYNRPERDPPLRDVTKTGRIFKFSPEKIGALRAMAQNWTDSRVSTFACLAGLTWSFCTAARVDRYIENERGVAGETSLLVPVAWTRRAFRNELPGYAGNGVCMARTCADMDTHLAIANGKPSATASVSAATKEEQLGRLMCSIDTAITAIDDGFVATRTAMFRAAKDARLIGLNLDSRSPRDFIVNSWRLFGAEDVFWFPGLKAEGESSSRGRTADAVRRSQPIWGMEAGLVLPGKRDSDYEILVTLDEASMMRLLANEEWNKWVGDAETIE</sequence>
<evidence type="ECO:0000313" key="3">
    <source>
        <dbReference type="EMBL" id="KHN98045.1"/>
    </source>
</evidence>
<dbReference type="PANTHER" id="PTHR31642:SF310">
    <property type="entry name" value="FATTY ALCOHOL:CAFFEOYL-COA ACYLTRANSFERASE"/>
    <property type="match status" value="1"/>
</dbReference>
<keyword evidence="4" id="KW-1185">Reference proteome</keyword>
<keyword evidence="3" id="KW-0012">Acyltransferase</keyword>
<keyword evidence="1 3" id="KW-0808">Transferase</keyword>
<dbReference type="Proteomes" id="UP000030816">
    <property type="component" value="Unassembled WGS sequence"/>
</dbReference>
<organism evidence="3 4">
    <name type="scientific">Metarhizium album (strain ARSEF 1941)</name>
    <dbReference type="NCBI Taxonomy" id="1081103"/>
    <lineage>
        <taxon>Eukaryota</taxon>
        <taxon>Fungi</taxon>
        <taxon>Dikarya</taxon>
        <taxon>Ascomycota</taxon>
        <taxon>Pezizomycotina</taxon>
        <taxon>Sordariomycetes</taxon>
        <taxon>Hypocreomycetidae</taxon>
        <taxon>Hypocreales</taxon>
        <taxon>Clavicipitaceae</taxon>
        <taxon>Metarhizium</taxon>
    </lineage>
</organism>
<dbReference type="EMBL" id="AZHE01000008">
    <property type="protein sequence ID" value="KHN98045.1"/>
    <property type="molecule type" value="Genomic_DNA"/>
</dbReference>
<proteinExistence type="predicted"/>
<dbReference type="RefSeq" id="XP_040679111.1">
    <property type="nucleotide sequence ID" value="XM_040822605.1"/>
</dbReference>
<comment type="caution">
    <text evidence="3">The sequence shown here is derived from an EMBL/GenBank/DDBJ whole genome shotgun (WGS) entry which is preliminary data.</text>
</comment>
<gene>
    <name evidence="3" type="ORF">MAM_03806</name>
</gene>